<feature type="region of interest" description="Disordered" evidence="9">
    <location>
        <begin position="1"/>
        <end position="20"/>
    </location>
</feature>
<reference evidence="13" key="1">
    <citation type="submission" date="2016-10" db="EMBL/GenBank/DDBJ databases">
        <authorList>
            <person name="Varghese N."/>
            <person name="Submissions S."/>
        </authorList>
    </citation>
    <scope>NUCLEOTIDE SEQUENCE [LARGE SCALE GENOMIC DNA]</scope>
    <source>
        <strain evidence="13">CGMCC 4.3504</strain>
    </source>
</reference>
<comment type="catalytic activity">
    <reaction evidence="1">
        <text>Hydrolysis of terminal non-reducing beta-D-galactose residues in beta-D-galactosides.</text>
        <dbReference type="EC" id="3.2.1.23"/>
    </reaction>
</comment>
<evidence type="ECO:0000313" key="12">
    <source>
        <dbReference type="EMBL" id="SDE03262.1"/>
    </source>
</evidence>
<evidence type="ECO:0000256" key="2">
    <source>
        <dbReference type="ARBA" id="ARBA00009809"/>
    </source>
</evidence>
<dbReference type="InterPro" id="IPR025972">
    <property type="entry name" value="BetaGal_dom3"/>
</dbReference>
<sequence length="1172" mass="124959">MHQSSRFRRPRERGVSRRSGPLLRPLAAGLALALAALTPVGAAAAAPDRPPEAAPAAGTADAVPFPGNDGKPHRVAWDDKSLTIDGERLTVWSGEFHYWRLPSPDQWRDVLQKLKASGFNAVSLYFFWGYHSSKPGSYDFSGVRDIDRLLTMAEEEGLYVIARPGPYINAEASMGGLPAYMTTHAGEERTADPQNLAADLEWLKTVNAVISRHQITDGGGSVIAYQVENEQIDNAPEHVEYIEKLQTAVKEHGITVPLFHNDWGDGHGWNVPGKPGGSKLDLYAFDTYPLGFDCTGSRGRLQDFESRIRGYSPGTPVFIAEGQGGAFTSWGRTFQTTECAKFVDPAFLRQFAVNNLANGVTVFNSYMEYGGTNWGWTGDPGSGFTSYDYGAPISEDRSITPKLAVHKEFGYLHDAVTPIASAQNVTAPEVTATGGGPVRAQQRLSTENARTTSVSGNGTRLITLRHPDSNDTSTSRATFPLDLAVAPKPPTAPAYRWNDSDTRALKFTGSWERASGKSWTSGDHQDDETFSDRAGDSLEVTFEGPAVRWIGPDSSNHGTADVYVDGVKKATVDSYAPSPTFQHVKYEANDLGEGEHTLRIVVTGEKGTAASQGTFVSVDAIDTGPSPGTSATAYPRVPQKEGTAVTVAGRDAEVLVADYAFGPHRMPYSTSQVLTHLSAGGDLLALHGTAGEAGETVLRYAARPEVTTLDGDPVEVTWDAARKDLRLNYTHGGTRTLRITGDGRDLTLLITDRDGVAATWKLDAGTADVLVTGPEPARTARLAGTRLDLTGDTRRAGPLRVFAPAGVDVLTWNGERVSATRDAAGALVAALPGPGTPSMPGPTTWRAADADPERTAGFDDSGWKKADRTTADNPRHGPGAASGVVLDTDEYGFHEGDTWYRGRYTPSQASTTVKVSVKTGTAGHAMVWLNGRYLGAQGDGTATHTVPAGVAEPGGQAVLAILVRNMGHYEDWSSDGRSKGGRGLADVEVPGSGKVQWRIQGAAGGPDPVDTVRGIYNNGGLYGERAGWHLPGAPDSSWGTTRSFKSERPGVRWYRTTARLDLPEGTDTAVGLRIDDDGFRADKYRVQIFVNGWNTGQYVNNVGPQKEFVIPSGFLEARGENTIALAVSAEQGGVGPDAVSLVHRGTVLGGVPGGQNDSPGHGELFGAARPRA</sequence>
<dbReference type="InterPro" id="IPR036833">
    <property type="entry name" value="BetaGal_dom3_sf"/>
</dbReference>
<keyword evidence="6" id="KW-0325">Glycoprotein</keyword>
<feature type="compositionally biased region" description="Polar residues" evidence="9">
    <location>
        <begin position="445"/>
        <end position="460"/>
    </location>
</feature>
<feature type="compositionally biased region" description="Low complexity" evidence="9">
    <location>
        <begin position="54"/>
        <end position="64"/>
    </location>
</feature>
<evidence type="ECO:0000256" key="6">
    <source>
        <dbReference type="ARBA" id="ARBA00023180"/>
    </source>
</evidence>
<dbReference type="PANTHER" id="PTHR23421">
    <property type="entry name" value="BETA-GALACTOSIDASE RELATED"/>
    <property type="match status" value="1"/>
</dbReference>
<dbReference type="Pfam" id="PF13363">
    <property type="entry name" value="BetaGal_dom3"/>
    <property type="match status" value="1"/>
</dbReference>
<organism evidence="12 13">
    <name type="scientific">Streptomyces prasinopilosus</name>
    <dbReference type="NCBI Taxonomy" id="67344"/>
    <lineage>
        <taxon>Bacteria</taxon>
        <taxon>Bacillati</taxon>
        <taxon>Actinomycetota</taxon>
        <taxon>Actinomycetes</taxon>
        <taxon>Kitasatosporales</taxon>
        <taxon>Streptomycetaceae</taxon>
        <taxon>Streptomyces</taxon>
    </lineage>
</organism>
<dbReference type="SUPFAM" id="SSF51445">
    <property type="entry name" value="(Trans)glycosidases"/>
    <property type="match status" value="1"/>
</dbReference>
<dbReference type="Gene3D" id="2.60.120.260">
    <property type="entry name" value="Galactose-binding domain-like"/>
    <property type="match status" value="3"/>
</dbReference>
<feature type="region of interest" description="Disordered" evidence="9">
    <location>
        <begin position="1150"/>
        <end position="1172"/>
    </location>
</feature>
<keyword evidence="13" id="KW-1185">Reference proteome</keyword>
<feature type="signal peptide" evidence="10">
    <location>
        <begin position="1"/>
        <end position="45"/>
    </location>
</feature>
<evidence type="ECO:0000256" key="9">
    <source>
        <dbReference type="SAM" id="MobiDB-lite"/>
    </source>
</evidence>
<dbReference type="SMART" id="SM01029">
    <property type="entry name" value="BetaGal_dom2"/>
    <property type="match status" value="1"/>
</dbReference>
<dbReference type="PRINTS" id="PR00742">
    <property type="entry name" value="GLHYDRLASE35"/>
</dbReference>
<feature type="compositionally biased region" description="Basic residues" evidence="9">
    <location>
        <begin position="1"/>
        <end position="11"/>
    </location>
</feature>
<evidence type="ECO:0000256" key="3">
    <source>
        <dbReference type="ARBA" id="ARBA00012756"/>
    </source>
</evidence>
<dbReference type="InterPro" id="IPR018954">
    <property type="entry name" value="Betagal_dom2"/>
</dbReference>
<name>A0A1G6ZLE1_9ACTN</name>
<dbReference type="AlphaFoldDB" id="A0A1G6ZLE1"/>
<protein>
    <recommendedName>
        <fullName evidence="3">beta-galactosidase</fullName>
        <ecNumber evidence="3">3.2.1.23</ecNumber>
    </recommendedName>
</protein>
<feature type="region of interest" description="Disordered" evidence="9">
    <location>
        <begin position="45"/>
        <end position="70"/>
    </location>
</feature>
<evidence type="ECO:0000313" key="13">
    <source>
        <dbReference type="Proteomes" id="UP000182100"/>
    </source>
</evidence>
<evidence type="ECO:0000256" key="4">
    <source>
        <dbReference type="ARBA" id="ARBA00022729"/>
    </source>
</evidence>
<dbReference type="SUPFAM" id="SSF51011">
    <property type="entry name" value="Glycosyl hydrolase domain"/>
    <property type="match status" value="1"/>
</dbReference>
<dbReference type="Proteomes" id="UP000182100">
    <property type="component" value="Unassembled WGS sequence"/>
</dbReference>
<dbReference type="InterPro" id="IPR001944">
    <property type="entry name" value="Glycoside_Hdrlase_35"/>
</dbReference>
<dbReference type="InterPro" id="IPR037110">
    <property type="entry name" value="Betagal_dom2_sf"/>
</dbReference>
<evidence type="ECO:0000256" key="5">
    <source>
        <dbReference type="ARBA" id="ARBA00022801"/>
    </source>
</evidence>
<dbReference type="InterPro" id="IPR031330">
    <property type="entry name" value="Gly_Hdrlase_35_cat"/>
</dbReference>
<dbReference type="InterPro" id="IPR017853">
    <property type="entry name" value="GH"/>
</dbReference>
<dbReference type="Gene3D" id="3.20.20.80">
    <property type="entry name" value="Glycosidases"/>
    <property type="match status" value="1"/>
</dbReference>
<feature type="domain" description="Beta-galactosidase" evidence="11">
    <location>
        <begin position="601"/>
        <end position="759"/>
    </location>
</feature>
<evidence type="ECO:0000256" key="1">
    <source>
        <dbReference type="ARBA" id="ARBA00001412"/>
    </source>
</evidence>
<keyword evidence="7" id="KW-0326">Glycosidase</keyword>
<feature type="chain" id="PRO_5010190361" description="beta-galactosidase" evidence="10">
    <location>
        <begin position="46"/>
        <end position="1172"/>
    </location>
</feature>
<dbReference type="Pfam" id="PF13364">
    <property type="entry name" value="BetaGal_ABD2"/>
    <property type="match status" value="2"/>
</dbReference>
<evidence type="ECO:0000256" key="8">
    <source>
        <dbReference type="RuleBase" id="RU003679"/>
    </source>
</evidence>
<evidence type="ECO:0000256" key="10">
    <source>
        <dbReference type="SAM" id="SignalP"/>
    </source>
</evidence>
<keyword evidence="4 10" id="KW-0732">Signal</keyword>
<evidence type="ECO:0000256" key="7">
    <source>
        <dbReference type="ARBA" id="ARBA00023295"/>
    </source>
</evidence>
<dbReference type="GO" id="GO:0005975">
    <property type="term" value="P:carbohydrate metabolic process"/>
    <property type="evidence" value="ECO:0007669"/>
    <property type="project" value="InterPro"/>
</dbReference>
<feature type="region of interest" description="Disordered" evidence="9">
    <location>
        <begin position="831"/>
        <end position="884"/>
    </location>
</feature>
<dbReference type="Gene3D" id="2.102.20.10">
    <property type="entry name" value="Beta-galactosidase, domain 2"/>
    <property type="match status" value="1"/>
</dbReference>
<dbReference type="SUPFAM" id="SSF117100">
    <property type="entry name" value="Beta-galactosidase LacA, domain 3"/>
    <property type="match status" value="1"/>
</dbReference>
<dbReference type="InterPro" id="IPR008979">
    <property type="entry name" value="Galactose-bd-like_sf"/>
</dbReference>
<evidence type="ECO:0000259" key="11">
    <source>
        <dbReference type="SMART" id="SM01029"/>
    </source>
</evidence>
<dbReference type="SUPFAM" id="SSF49785">
    <property type="entry name" value="Galactose-binding domain-like"/>
    <property type="match status" value="2"/>
</dbReference>
<gene>
    <name evidence="12" type="ORF">SAMN05216505_11568</name>
</gene>
<dbReference type="Pfam" id="PF01301">
    <property type="entry name" value="Glyco_hydro_35"/>
    <property type="match status" value="1"/>
</dbReference>
<comment type="similarity">
    <text evidence="2 8">Belongs to the glycosyl hydrolase 35 family.</text>
</comment>
<dbReference type="Gene3D" id="2.60.390.10">
    <property type="entry name" value="Beta-galactosidase, domain 3"/>
    <property type="match status" value="1"/>
</dbReference>
<dbReference type="EC" id="3.2.1.23" evidence="3"/>
<proteinExistence type="inferred from homology"/>
<dbReference type="Pfam" id="PF10435">
    <property type="entry name" value="BetaGal_dom2"/>
    <property type="match status" value="1"/>
</dbReference>
<dbReference type="InterPro" id="IPR025300">
    <property type="entry name" value="BetaGal_jelly_roll_dom"/>
</dbReference>
<keyword evidence="5" id="KW-0378">Hydrolase</keyword>
<feature type="compositionally biased region" description="Basic and acidic residues" evidence="9">
    <location>
        <begin position="848"/>
        <end position="875"/>
    </location>
</feature>
<feature type="region of interest" description="Disordered" evidence="9">
    <location>
        <begin position="445"/>
        <end position="497"/>
    </location>
</feature>
<feature type="region of interest" description="Disordered" evidence="9">
    <location>
        <begin position="513"/>
        <end position="536"/>
    </location>
</feature>
<dbReference type="GO" id="GO:0004565">
    <property type="term" value="F:beta-galactosidase activity"/>
    <property type="evidence" value="ECO:0007669"/>
    <property type="project" value="UniProtKB-EC"/>
</dbReference>
<dbReference type="STRING" id="67344.SAMN05216505_11568"/>
<accession>A0A1G6ZLE1</accession>
<dbReference type="EMBL" id="FMZK01000015">
    <property type="protein sequence ID" value="SDE03262.1"/>
    <property type="molecule type" value="Genomic_DNA"/>
</dbReference>